<dbReference type="PANTHER" id="PTHR38479:SF2">
    <property type="entry name" value="WINGED HELIX DNA-BINDING DOMAIN-CONTAINING PROTEIN"/>
    <property type="match status" value="1"/>
</dbReference>
<accession>D5AHK8</accession>
<dbReference type="AlphaFoldDB" id="D5AHK8"/>
<evidence type="ECO:0000313" key="1">
    <source>
        <dbReference type="EMBL" id="ADE31323.1"/>
    </source>
</evidence>
<dbReference type="Pfam" id="PF06224">
    <property type="entry name" value="AlkZ-like"/>
    <property type="match status" value="1"/>
</dbReference>
<proteinExistence type="predicted"/>
<reference evidence="1 2" key="1">
    <citation type="journal article" date="2009" name="J. Infect. Dis.">
        <title>Clinical, experimental, and genomic differences between intermediately pathogenic, highly pathogenic, and epidemic Streptococcus suis.</title>
        <authorList>
            <person name="Ye C."/>
            <person name="Zheng H."/>
            <person name="Zhang J."/>
            <person name="Jing H."/>
            <person name="Wang L."/>
            <person name="Xiong Y."/>
            <person name="Wang W."/>
            <person name="Zhou Z."/>
            <person name="Sun Q."/>
            <person name="Luo X."/>
            <person name="Du H."/>
            <person name="Gottschalk M."/>
            <person name="Xu J."/>
        </authorList>
    </citation>
    <scope>NUCLEOTIDE SEQUENCE [LARGE SCALE GENOMIC DNA]</scope>
    <source>
        <strain evidence="1 2">GZ1</strain>
    </source>
</reference>
<dbReference type="HOGENOM" id="CLU_047003_0_1_9"/>
<dbReference type="EMBL" id="CP000837">
    <property type="protein sequence ID" value="ADE31323.1"/>
    <property type="molecule type" value="Genomic_DNA"/>
</dbReference>
<organism evidence="1 2">
    <name type="scientific">Streptococcus suis (strain GZ1)</name>
    <dbReference type="NCBI Taxonomy" id="423211"/>
    <lineage>
        <taxon>Bacteria</taxon>
        <taxon>Bacillati</taxon>
        <taxon>Bacillota</taxon>
        <taxon>Bacilli</taxon>
        <taxon>Lactobacillales</taxon>
        <taxon>Streptococcaceae</taxon>
        <taxon>Streptococcus</taxon>
    </lineage>
</organism>
<dbReference type="PANTHER" id="PTHR38479">
    <property type="entry name" value="LMO0824 PROTEIN"/>
    <property type="match status" value="1"/>
</dbReference>
<dbReference type="PATRIC" id="fig|423211.3.peg.851"/>
<dbReference type="InterPro" id="IPR009351">
    <property type="entry name" value="AlkZ-like"/>
</dbReference>
<evidence type="ECO:0000313" key="2">
    <source>
        <dbReference type="Proteomes" id="UP000002359"/>
    </source>
</evidence>
<evidence type="ECO:0008006" key="3">
    <source>
        <dbReference type="Google" id="ProtNLM"/>
    </source>
</evidence>
<sequence length="347" mass="41224">MCYTGIRKRRRNTMHHNTWKGIILQKQGLLNPQSVQQICQDLNGLQAQFQPYVHVGFRNRMTAEDFHEGSWQEELTRQWSIRRTVHAYLESEIPLYIHEGRLVSTDYLKTEGRDGFSPQTKQKYHHLILEALEQGPMTREDLKVLCREEKMTQKEEKLVFNAWGGLFRYMVERGEVYQEYGAKRFHRLTDFQPLSREKAELEIARRYFSGFGPVSLADARYYFKENKSTILEWMAQLDLKTIQVAGEERFYLGVLDEADLPQCLFVAGFDQLLLGYEKKNNPFFDPKYIRNIYTLTGIVKPVVFYKGRFVATWKRDKGTILLDIFESITQKEEKELDYYRQMYEKIL</sequence>
<dbReference type="KEGG" id="ssw:SSGZ1_0866"/>
<protein>
    <recommendedName>
        <fullName evidence="3">Winged helix DNA-binding domain-containing protein</fullName>
    </recommendedName>
</protein>
<name>D5AHK8_STRGZ</name>
<dbReference type="Proteomes" id="UP000002359">
    <property type="component" value="Chromosome"/>
</dbReference>
<gene>
    <name evidence="1" type="ordered locus">SSGZ1_0866</name>
</gene>